<keyword evidence="9" id="KW-0325">Glycoprotein</keyword>
<dbReference type="Pfam" id="PF07562">
    <property type="entry name" value="NCD3G"/>
    <property type="match status" value="1"/>
</dbReference>
<feature type="transmembrane region" description="Helical" evidence="12">
    <location>
        <begin position="695"/>
        <end position="718"/>
    </location>
</feature>
<keyword evidence="3 12" id="KW-0812">Transmembrane</keyword>
<evidence type="ECO:0000256" key="11">
    <source>
        <dbReference type="SAM" id="MobiDB-lite"/>
    </source>
</evidence>
<dbReference type="Gene3D" id="2.10.50.30">
    <property type="entry name" value="GPCR, family 3, nine cysteines domain"/>
    <property type="match status" value="1"/>
</dbReference>
<dbReference type="PANTHER" id="PTHR24061">
    <property type="entry name" value="CALCIUM-SENSING RECEPTOR-RELATED"/>
    <property type="match status" value="1"/>
</dbReference>
<accession>F7D910</accession>
<feature type="transmembrane region" description="Helical" evidence="12">
    <location>
        <begin position="663"/>
        <end position="683"/>
    </location>
</feature>
<dbReference type="Gene3D" id="3.40.50.2300">
    <property type="match status" value="3"/>
</dbReference>
<dbReference type="PANTHER" id="PTHR24061:SF495">
    <property type="entry name" value="G-PROTEIN COUPLED RECEPTORS FAMILY 3 PROFILE DOMAIN-CONTAINING PROTEIN"/>
    <property type="match status" value="1"/>
</dbReference>
<protein>
    <recommendedName>
        <fullName evidence="13">G-protein coupled receptors family 3 profile domain-containing protein</fullName>
    </recommendedName>
</protein>
<evidence type="ECO:0000313" key="15">
    <source>
        <dbReference type="Proteomes" id="UP000002279"/>
    </source>
</evidence>
<dbReference type="GO" id="GO:0005886">
    <property type="term" value="C:plasma membrane"/>
    <property type="evidence" value="ECO:0000318"/>
    <property type="project" value="GO_Central"/>
</dbReference>
<dbReference type="InterPro" id="IPR001828">
    <property type="entry name" value="ANF_lig-bd_rcpt"/>
</dbReference>
<dbReference type="InterPro" id="IPR038550">
    <property type="entry name" value="GPCR_3_9-Cys_sf"/>
</dbReference>
<evidence type="ECO:0000256" key="9">
    <source>
        <dbReference type="ARBA" id="ARBA00023180"/>
    </source>
</evidence>
<keyword evidence="6" id="KW-0297">G-protein coupled receptor</keyword>
<dbReference type="FunFam" id="3.40.50.2300:FF:000334">
    <property type="entry name" value="Vomeronasal 2, receptor 56"/>
    <property type="match status" value="1"/>
</dbReference>
<dbReference type="Bgee" id="ENSOANG00000012577">
    <property type="expression patterns" value="Expressed in liver"/>
</dbReference>
<keyword evidence="15" id="KW-1185">Reference proteome</keyword>
<dbReference type="HOGENOM" id="CLU_005389_5_0_1"/>
<keyword evidence="4" id="KW-0732">Signal</keyword>
<dbReference type="GO" id="GO:0004930">
    <property type="term" value="F:G protein-coupled receptor activity"/>
    <property type="evidence" value="ECO:0000318"/>
    <property type="project" value="GO_Central"/>
</dbReference>
<evidence type="ECO:0000256" key="5">
    <source>
        <dbReference type="ARBA" id="ARBA00022989"/>
    </source>
</evidence>
<keyword evidence="8" id="KW-0675">Receptor</keyword>
<dbReference type="InParanoid" id="F7D910"/>
<feature type="transmembrane region" description="Helical" evidence="12">
    <location>
        <begin position="628"/>
        <end position="651"/>
    </location>
</feature>
<evidence type="ECO:0000256" key="1">
    <source>
        <dbReference type="ARBA" id="ARBA00004651"/>
    </source>
</evidence>
<dbReference type="GeneTree" id="ENSGT00950000182788"/>
<evidence type="ECO:0000256" key="3">
    <source>
        <dbReference type="ARBA" id="ARBA00022692"/>
    </source>
</evidence>
<feature type="transmembrane region" description="Helical" evidence="12">
    <location>
        <begin position="584"/>
        <end position="608"/>
    </location>
</feature>
<organism evidence="14 15">
    <name type="scientific">Ornithorhynchus anatinus</name>
    <name type="common">Duckbill platypus</name>
    <dbReference type="NCBI Taxonomy" id="9258"/>
    <lineage>
        <taxon>Eukaryota</taxon>
        <taxon>Metazoa</taxon>
        <taxon>Chordata</taxon>
        <taxon>Craniata</taxon>
        <taxon>Vertebrata</taxon>
        <taxon>Euteleostomi</taxon>
        <taxon>Mammalia</taxon>
        <taxon>Monotremata</taxon>
        <taxon>Ornithorhynchidae</taxon>
        <taxon>Ornithorhynchus</taxon>
    </lineage>
</organism>
<feature type="domain" description="G-protein coupled receptors family 3 profile" evidence="13">
    <location>
        <begin position="482"/>
        <end position="728"/>
    </location>
</feature>
<dbReference type="InterPro" id="IPR028082">
    <property type="entry name" value="Peripla_BP_I"/>
</dbReference>
<dbReference type="Ensembl" id="ENSOANT00000019884.2">
    <property type="protein sequence ID" value="ENSOANP00000019881.2"/>
    <property type="gene ID" value="ENSOANG00000012577.4"/>
</dbReference>
<evidence type="ECO:0000256" key="4">
    <source>
        <dbReference type="ARBA" id="ARBA00022729"/>
    </source>
</evidence>
<evidence type="ECO:0000259" key="13">
    <source>
        <dbReference type="PROSITE" id="PS50259"/>
    </source>
</evidence>
<evidence type="ECO:0000256" key="7">
    <source>
        <dbReference type="ARBA" id="ARBA00023136"/>
    </source>
</evidence>
<evidence type="ECO:0000256" key="6">
    <source>
        <dbReference type="ARBA" id="ARBA00023040"/>
    </source>
</evidence>
<dbReference type="InterPro" id="IPR017978">
    <property type="entry name" value="GPCR_3_C"/>
</dbReference>
<dbReference type="OMA" id="GTICAVW"/>
<dbReference type="AlphaFoldDB" id="F7D910"/>
<dbReference type="Proteomes" id="UP000002279">
    <property type="component" value="Unplaced"/>
</dbReference>
<dbReference type="Pfam" id="PF00003">
    <property type="entry name" value="7tm_3"/>
    <property type="match status" value="1"/>
</dbReference>
<dbReference type="InterPro" id="IPR000337">
    <property type="entry name" value="GPCR_3"/>
</dbReference>
<dbReference type="PROSITE" id="PS50259">
    <property type="entry name" value="G_PROTEIN_RECEP_F3_4"/>
    <property type="match status" value="1"/>
</dbReference>
<evidence type="ECO:0000256" key="2">
    <source>
        <dbReference type="ARBA" id="ARBA00022475"/>
    </source>
</evidence>
<proteinExistence type="predicted"/>
<comment type="subcellular location">
    <subcellularLocation>
        <location evidence="1">Cell membrane</location>
        <topology evidence="1">Multi-pass membrane protein</topology>
    </subcellularLocation>
</comment>
<dbReference type="Pfam" id="PF01094">
    <property type="entry name" value="ANF_receptor"/>
    <property type="match status" value="1"/>
</dbReference>
<keyword evidence="2" id="KW-1003">Cell membrane</keyword>
<feature type="transmembrane region" description="Helical" evidence="12">
    <location>
        <begin position="482"/>
        <end position="505"/>
    </location>
</feature>
<sequence length="728" mass="78763">LVGVYLAQGFIFATEEINRDPHLLPNLTLGFSSGTRGQRAGPAQRRLPGRTPGCRRGRRGSLSLSIPMARWLGRYRFPQVSYASTVASLGDRTQFPSFLRTTPSDLSLLSALVRLVLHWGWSWVGILAQDDEYGQQGGCLLRAELEKAGTCTEFLLDIPTSQAPEKVRLTVAALGASTARAVVVIFSNHSFLLLLQRLSEGGGGGGSGKIWISSSAWPRASLLSLPGGTQTLQETLSLVGSRVEIPGFPEFLRRLPPARAPGGDELTEPSWKRTFRCQRAGPGNGSGLRGGELCTGTESPPDWYGPLLTSGDLRETYNAYTAVYSTAHALHGLRSCEPGGGPFGDGLLHYLRKVRFRTFEGAEIFFDANGNLPASYDILRWQETPGGSYHFLKVGIGDPSCAASAFPQAPRSVCSESCPPGSRKITRQGQKPCCFDCTPCPEGQMADRIGERLLPSGEWWPSTGRDRCVRKTLEYLSYLEPLGATLAAAAVSSALLCAAVLGLFIRHRHTPIVRANNRELSYLLLTSLALCNLSCLLFVLFGLAFTLAVSCVLAKTVLALVAFRATRPASPLQRWLGPGLPRAIVAACMLTQGTICAVWMAVAPPFSARDMTSWPGKIILECHRGSAAAFWGVLGYLWLLAVACLCVAFLSRRLPGSFGEARFITFSMAVFVDVWLAFLPAYLSTRGQVAAAVEVLSILASSAGLLGCIFLPKCYVLLLRPDRNTRDW</sequence>
<dbReference type="SUPFAM" id="SSF53822">
    <property type="entry name" value="Periplasmic binding protein-like I"/>
    <property type="match status" value="1"/>
</dbReference>
<dbReference type="InterPro" id="IPR004073">
    <property type="entry name" value="GPCR_3_vmron_rcpt_2"/>
</dbReference>
<evidence type="ECO:0000256" key="10">
    <source>
        <dbReference type="ARBA" id="ARBA00023224"/>
    </source>
</evidence>
<keyword evidence="10" id="KW-0807">Transducer</keyword>
<keyword evidence="5 12" id="KW-1133">Transmembrane helix</keyword>
<dbReference type="FunFam" id="2.10.50.30:FF:000004">
    <property type="entry name" value="Taste receptor type 1 member 3-like protein"/>
    <property type="match status" value="1"/>
</dbReference>
<reference evidence="14" key="2">
    <citation type="submission" date="2025-09" db="UniProtKB">
        <authorList>
            <consortium name="Ensembl"/>
        </authorList>
    </citation>
    <scope>IDENTIFICATION</scope>
    <source>
        <strain evidence="14">Glennie</strain>
    </source>
</reference>
<dbReference type="PRINTS" id="PR01535">
    <property type="entry name" value="VOMERONASL2R"/>
</dbReference>
<feature type="transmembrane region" description="Helical" evidence="12">
    <location>
        <begin position="520"/>
        <end position="539"/>
    </location>
</feature>
<evidence type="ECO:0000256" key="12">
    <source>
        <dbReference type="SAM" id="Phobius"/>
    </source>
</evidence>
<dbReference type="PRINTS" id="PR00248">
    <property type="entry name" value="GPCRMGR"/>
</dbReference>
<name>F7D910_ORNAN</name>
<evidence type="ECO:0000313" key="14">
    <source>
        <dbReference type="Ensembl" id="ENSOANP00000019881.2"/>
    </source>
</evidence>
<feature type="transmembrane region" description="Helical" evidence="12">
    <location>
        <begin position="545"/>
        <end position="563"/>
    </location>
</feature>
<dbReference type="InterPro" id="IPR011500">
    <property type="entry name" value="GPCR_3_9-Cys_dom"/>
</dbReference>
<dbReference type="InterPro" id="IPR000068">
    <property type="entry name" value="GPCR_3_Ca_sens_rcpt-rel"/>
</dbReference>
<dbReference type="eggNOG" id="KOG1056">
    <property type="taxonomic scope" value="Eukaryota"/>
</dbReference>
<feature type="region of interest" description="Disordered" evidence="11">
    <location>
        <begin position="34"/>
        <end position="58"/>
    </location>
</feature>
<keyword evidence="7 12" id="KW-0472">Membrane</keyword>
<reference evidence="14" key="1">
    <citation type="submission" date="2025-08" db="UniProtKB">
        <authorList>
            <consortium name="Ensembl"/>
        </authorList>
    </citation>
    <scope>IDENTIFICATION</scope>
    <source>
        <strain evidence="14">Glennie</strain>
    </source>
</reference>
<evidence type="ECO:0000256" key="8">
    <source>
        <dbReference type="ARBA" id="ARBA00023170"/>
    </source>
</evidence>